<dbReference type="EMBL" id="JBHLZN010000001">
    <property type="protein sequence ID" value="MFB9885568.1"/>
    <property type="molecule type" value="Genomic_DNA"/>
</dbReference>
<dbReference type="PANTHER" id="PTHR30222:SF12">
    <property type="entry name" value="NORSPERMIDINE SENSOR"/>
    <property type="match status" value="1"/>
</dbReference>
<comment type="function">
    <text evidence="5">Required for the activity of the bacterial periplasmic transport system of putrescine.</text>
</comment>
<proteinExistence type="inferred from homology"/>
<gene>
    <name evidence="7" type="ORF">ACFFLH_04010</name>
</gene>
<dbReference type="InterPro" id="IPR006059">
    <property type="entry name" value="SBP"/>
</dbReference>
<dbReference type="InterPro" id="IPR001188">
    <property type="entry name" value="Sperm_putr-bd"/>
</dbReference>
<evidence type="ECO:0000256" key="6">
    <source>
        <dbReference type="SAM" id="SignalP"/>
    </source>
</evidence>
<protein>
    <recommendedName>
        <fullName evidence="5">Putrescine-binding periplasmic protein</fullName>
    </recommendedName>
</protein>
<feature type="chain" id="PRO_5046830251" description="Putrescine-binding periplasmic protein" evidence="6">
    <location>
        <begin position="23"/>
        <end position="365"/>
    </location>
</feature>
<dbReference type="PRINTS" id="PR00909">
    <property type="entry name" value="SPERMDNBNDNG"/>
</dbReference>
<comment type="caution">
    <text evidence="7">The sequence shown here is derived from an EMBL/GenBank/DDBJ whole genome shotgun (WGS) entry which is preliminary data.</text>
</comment>
<dbReference type="SUPFAM" id="SSF53850">
    <property type="entry name" value="Periplasmic binding protein-like II"/>
    <property type="match status" value="1"/>
</dbReference>
<sequence length="365" mass="40064">MTNLVKTLVAGAVLSASAVAMAAEDAVLHIYNWSDYIAEDTIANFEKETGIKVVYDVYDSNEMLDAKLLSGNSGFDLVVPSDFFLGRQIAAKIHQPLNKELLGNYANLDEQLLKVVSTVDPGNAYAVPYMWGTNGIGYNPEKVKAALGENAPVDSWDLVFKPENMEKLASCGVAFLDSPTEIMAAALAYIGKDPNSEEKDDYEAAKEMMLKVRPFVKYFHSSQFINDLANGEICVAVGYSGDILQAAARAEEAKNGVTVEYRIPKEGAQMWVDSLVIPADAKHAENAHKFIDFVLRPEVVAGITNYVMYANPNAKATELVDEAVKTNAGIYPSEEVKAKLFMVTPRSAKIERIITRTWTTIQTNR</sequence>
<organism evidence="7 8">
    <name type="scientific">Balneatrix alpica</name>
    <dbReference type="NCBI Taxonomy" id="75684"/>
    <lineage>
        <taxon>Bacteria</taxon>
        <taxon>Pseudomonadati</taxon>
        <taxon>Pseudomonadota</taxon>
        <taxon>Gammaproteobacteria</taxon>
        <taxon>Oceanospirillales</taxon>
        <taxon>Balneatrichaceae</taxon>
        <taxon>Balneatrix</taxon>
    </lineage>
</organism>
<reference evidence="7 8" key="1">
    <citation type="submission" date="2024-09" db="EMBL/GenBank/DDBJ databases">
        <authorList>
            <person name="Sun Q."/>
            <person name="Mori K."/>
        </authorList>
    </citation>
    <scope>NUCLEOTIDE SEQUENCE [LARGE SCALE GENOMIC DNA]</scope>
    <source>
        <strain evidence="7 8">ATCC 51285</strain>
    </source>
</reference>
<dbReference type="Gene3D" id="3.40.190.10">
    <property type="entry name" value="Periplasmic binding protein-like II"/>
    <property type="match status" value="2"/>
</dbReference>
<evidence type="ECO:0000313" key="8">
    <source>
        <dbReference type="Proteomes" id="UP001589628"/>
    </source>
</evidence>
<evidence type="ECO:0000256" key="5">
    <source>
        <dbReference type="PIRNR" id="PIRNR019574"/>
    </source>
</evidence>
<feature type="signal peptide" evidence="6">
    <location>
        <begin position="1"/>
        <end position="22"/>
    </location>
</feature>
<evidence type="ECO:0000313" key="7">
    <source>
        <dbReference type="EMBL" id="MFB9885568.1"/>
    </source>
</evidence>
<dbReference type="PANTHER" id="PTHR30222">
    <property type="entry name" value="SPERMIDINE/PUTRESCINE-BINDING PERIPLASMIC PROTEIN"/>
    <property type="match status" value="1"/>
</dbReference>
<dbReference type="RefSeq" id="WP_027313660.1">
    <property type="nucleotide sequence ID" value="NZ_JAUESS010000005.1"/>
</dbReference>
<evidence type="ECO:0000256" key="2">
    <source>
        <dbReference type="ARBA" id="ARBA00022448"/>
    </source>
</evidence>
<keyword evidence="2 5" id="KW-0813">Transport</keyword>
<keyword evidence="4 5" id="KW-0574">Periplasm</keyword>
<dbReference type="PIRSF" id="PIRSF019574">
    <property type="entry name" value="Periplasmic_polyamine_BP"/>
    <property type="match status" value="1"/>
</dbReference>
<evidence type="ECO:0000256" key="4">
    <source>
        <dbReference type="ARBA" id="ARBA00022764"/>
    </source>
</evidence>
<accession>A0ABV5ZAB4</accession>
<dbReference type="Pfam" id="PF13416">
    <property type="entry name" value="SBP_bac_8"/>
    <property type="match status" value="1"/>
</dbReference>
<keyword evidence="3 6" id="KW-0732">Signal</keyword>
<evidence type="ECO:0000256" key="3">
    <source>
        <dbReference type="ARBA" id="ARBA00022729"/>
    </source>
</evidence>
<keyword evidence="8" id="KW-1185">Reference proteome</keyword>
<dbReference type="Proteomes" id="UP001589628">
    <property type="component" value="Unassembled WGS sequence"/>
</dbReference>
<comment type="subcellular location">
    <subcellularLocation>
        <location evidence="1 5">Periplasm</location>
    </subcellularLocation>
</comment>
<dbReference type="CDD" id="cd13659">
    <property type="entry name" value="PBP2_PotF"/>
    <property type="match status" value="1"/>
</dbReference>
<comment type="similarity">
    <text evidence="5">Belongs to the bacterial solute-binding protein PotD/PotF family.</text>
</comment>
<evidence type="ECO:0000256" key="1">
    <source>
        <dbReference type="ARBA" id="ARBA00004418"/>
    </source>
</evidence>
<name>A0ABV5ZAB4_9GAMM</name>